<gene>
    <name evidence="2" type="ORF">HPB52_003226</name>
</gene>
<feature type="region of interest" description="Disordered" evidence="1">
    <location>
        <begin position="313"/>
        <end position="357"/>
    </location>
</feature>
<evidence type="ECO:0000256" key="1">
    <source>
        <dbReference type="SAM" id="MobiDB-lite"/>
    </source>
</evidence>
<name>A0A9D4PQN0_RHISA</name>
<evidence type="ECO:0000313" key="3">
    <source>
        <dbReference type="Proteomes" id="UP000821837"/>
    </source>
</evidence>
<protein>
    <submittedName>
        <fullName evidence="2">Uncharacterized protein</fullName>
    </submittedName>
</protein>
<sequence length="357" mass="39383">MFSRGRAASQHRGKQVHVAFYVTVYGTSVLGLDTIQRLGLQIDGATLTCRFATPLSSQLRAGVPPGSEHLSGRALRRVTDYVHRIKRRQDIVLASAKLRGLRLALRQVVASERGLESEDITAMSLPFSATVHLLKHSFNGLQPRIFTWDLGRRVLGILPPRCQRPIGVLLQVGTRAEKPLKIQEQSQVEITLPVNVQGTSKPRRRCIVQVREVRRSRQDYLVGRLAHRYDPGHVVTLPPKLSLPLDDRSRRADAGCLSLPVPRWSWRADAGFEPAVDPLFQEGWRGLPRRTVRAQGHNSLPPEPVCRRLRRRTAGVQRGDPASSDFVTAGDGAATTSSPLKGADGEATTAQANTPTT</sequence>
<dbReference type="Proteomes" id="UP000821837">
    <property type="component" value="Chromosome 5"/>
</dbReference>
<organism evidence="2 3">
    <name type="scientific">Rhipicephalus sanguineus</name>
    <name type="common">Brown dog tick</name>
    <name type="synonym">Ixodes sanguineus</name>
    <dbReference type="NCBI Taxonomy" id="34632"/>
    <lineage>
        <taxon>Eukaryota</taxon>
        <taxon>Metazoa</taxon>
        <taxon>Ecdysozoa</taxon>
        <taxon>Arthropoda</taxon>
        <taxon>Chelicerata</taxon>
        <taxon>Arachnida</taxon>
        <taxon>Acari</taxon>
        <taxon>Parasitiformes</taxon>
        <taxon>Ixodida</taxon>
        <taxon>Ixodoidea</taxon>
        <taxon>Ixodidae</taxon>
        <taxon>Rhipicephalinae</taxon>
        <taxon>Rhipicephalus</taxon>
        <taxon>Rhipicephalus</taxon>
    </lineage>
</organism>
<keyword evidence="3" id="KW-1185">Reference proteome</keyword>
<accession>A0A9D4PQN0</accession>
<dbReference type="AlphaFoldDB" id="A0A9D4PQN0"/>
<reference evidence="2" key="2">
    <citation type="submission" date="2021-09" db="EMBL/GenBank/DDBJ databases">
        <authorList>
            <person name="Jia N."/>
            <person name="Wang J."/>
            <person name="Shi W."/>
            <person name="Du L."/>
            <person name="Sun Y."/>
            <person name="Zhan W."/>
            <person name="Jiang J."/>
            <person name="Wang Q."/>
            <person name="Zhang B."/>
            <person name="Ji P."/>
            <person name="Sakyi L.B."/>
            <person name="Cui X."/>
            <person name="Yuan T."/>
            <person name="Jiang B."/>
            <person name="Yang W."/>
            <person name="Lam T.T.-Y."/>
            <person name="Chang Q."/>
            <person name="Ding S."/>
            <person name="Wang X."/>
            <person name="Zhu J."/>
            <person name="Ruan X."/>
            <person name="Zhao L."/>
            <person name="Wei J."/>
            <person name="Que T."/>
            <person name="Du C."/>
            <person name="Cheng J."/>
            <person name="Dai P."/>
            <person name="Han X."/>
            <person name="Huang E."/>
            <person name="Gao Y."/>
            <person name="Liu J."/>
            <person name="Shao H."/>
            <person name="Ye R."/>
            <person name="Li L."/>
            <person name="Wei W."/>
            <person name="Wang X."/>
            <person name="Wang C."/>
            <person name="Huo Q."/>
            <person name="Li W."/>
            <person name="Guo W."/>
            <person name="Chen H."/>
            <person name="Chen S."/>
            <person name="Zhou L."/>
            <person name="Zhou L."/>
            <person name="Ni X."/>
            <person name="Tian J."/>
            <person name="Zhou Y."/>
            <person name="Sheng Y."/>
            <person name="Liu T."/>
            <person name="Pan Y."/>
            <person name="Xia L."/>
            <person name="Li J."/>
            <person name="Zhao F."/>
            <person name="Cao W."/>
        </authorList>
    </citation>
    <scope>NUCLEOTIDE SEQUENCE</scope>
    <source>
        <strain evidence="2">Rsan-2018</strain>
        <tissue evidence="2">Larvae</tissue>
    </source>
</reference>
<feature type="compositionally biased region" description="Polar residues" evidence="1">
    <location>
        <begin position="348"/>
        <end position="357"/>
    </location>
</feature>
<proteinExistence type="predicted"/>
<evidence type="ECO:0000313" key="2">
    <source>
        <dbReference type="EMBL" id="KAH7950938.1"/>
    </source>
</evidence>
<dbReference type="EMBL" id="JABSTV010001251">
    <property type="protein sequence ID" value="KAH7950938.1"/>
    <property type="molecule type" value="Genomic_DNA"/>
</dbReference>
<reference evidence="2" key="1">
    <citation type="journal article" date="2020" name="Cell">
        <title>Large-Scale Comparative Analyses of Tick Genomes Elucidate Their Genetic Diversity and Vector Capacities.</title>
        <authorList>
            <consortium name="Tick Genome and Microbiome Consortium (TIGMIC)"/>
            <person name="Jia N."/>
            <person name="Wang J."/>
            <person name="Shi W."/>
            <person name="Du L."/>
            <person name="Sun Y."/>
            <person name="Zhan W."/>
            <person name="Jiang J.F."/>
            <person name="Wang Q."/>
            <person name="Zhang B."/>
            <person name="Ji P."/>
            <person name="Bell-Sakyi L."/>
            <person name="Cui X.M."/>
            <person name="Yuan T.T."/>
            <person name="Jiang B.G."/>
            <person name="Yang W.F."/>
            <person name="Lam T.T."/>
            <person name="Chang Q.C."/>
            <person name="Ding S.J."/>
            <person name="Wang X.J."/>
            <person name="Zhu J.G."/>
            <person name="Ruan X.D."/>
            <person name="Zhao L."/>
            <person name="Wei J.T."/>
            <person name="Ye R.Z."/>
            <person name="Que T.C."/>
            <person name="Du C.H."/>
            <person name="Zhou Y.H."/>
            <person name="Cheng J.X."/>
            <person name="Dai P.F."/>
            <person name="Guo W.B."/>
            <person name="Han X.H."/>
            <person name="Huang E.J."/>
            <person name="Li L.F."/>
            <person name="Wei W."/>
            <person name="Gao Y.C."/>
            <person name="Liu J.Z."/>
            <person name="Shao H.Z."/>
            <person name="Wang X."/>
            <person name="Wang C.C."/>
            <person name="Yang T.C."/>
            <person name="Huo Q.B."/>
            <person name="Li W."/>
            <person name="Chen H.Y."/>
            <person name="Chen S.E."/>
            <person name="Zhou L.G."/>
            <person name="Ni X.B."/>
            <person name="Tian J.H."/>
            <person name="Sheng Y."/>
            <person name="Liu T."/>
            <person name="Pan Y.S."/>
            <person name="Xia L.Y."/>
            <person name="Li J."/>
            <person name="Zhao F."/>
            <person name="Cao W.C."/>
        </authorList>
    </citation>
    <scope>NUCLEOTIDE SEQUENCE</scope>
    <source>
        <strain evidence="2">Rsan-2018</strain>
    </source>
</reference>
<comment type="caution">
    <text evidence="2">The sequence shown here is derived from an EMBL/GenBank/DDBJ whole genome shotgun (WGS) entry which is preliminary data.</text>
</comment>